<dbReference type="Proteomes" id="UP001107558">
    <property type="component" value="Chromosome 2"/>
</dbReference>
<organism evidence="1 2">
    <name type="scientific">Polypedilum vanderplanki</name>
    <name type="common">Sleeping chironomid midge</name>
    <dbReference type="NCBI Taxonomy" id="319348"/>
    <lineage>
        <taxon>Eukaryota</taxon>
        <taxon>Metazoa</taxon>
        <taxon>Ecdysozoa</taxon>
        <taxon>Arthropoda</taxon>
        <taxon>Hexapoda</taxon>
        <taxon>Insecta</taxon>
        <taxon>Pterygota</taxon>
        <taxon>Neoptera</taxon>
        <taxon>Endopterygota</taxon>
        <taxon>Diptera</taxon>
        <taxon>Nematocera</taxon>
        <taxon>Chironomoidea</taxon>
        <taxon>Chironomidae</taxon>
        <taxon>Chironominae</taxon>
        <taxon>Polypedilum</taxon>
        <taxon>Polypedilum</taxon>
    </lineage>
</organism>
<dbReference type="AlphaFoldDB" id="A0A9J6C7C2"/>
<sequence>MQLKVKMTELNNSSFIFDEPQKPKLTSRIFVNSAKINLNRYWHKFEQLIADTKMVKRNKKKLRKLKSVNQQLLNNRIYPTMMKQQETAAVNNDEIYGFTVAKFPHQPATTITTTISSEPTSVKSAYKPFIDESLYHGVNLNASIPTLMTTSTKLPVESPYIFDKTSINYNYYLNESQVQQKSYHYNDNALYIQQLNESLRHKGYKFTLAEIGKATSDDMYFKGQYLEDEGYLV</sequence>
<dbReference type="EMBL" id="JADBJN010000002">
    <property type="protein sequence ID" value="KAG5677526.1"/>
    <property type="molecule type" value="Genomic_DNA"/>
</dbReference>
<protein>
    <submittedName>
        <fullName evidence="1">Uncharacterized protein</fullName>
    </submittedName>
</protein>
<name>A0A9J6C7C2_POLVA</name>
<evidence type="ECO:0000313" key="1">
    <source>
        <dbReference type="EMBL" id="KAG5677526.1"/>
    </source>
</evidence>
<comment type="caution">
    <text evidence="1">The sequence shown here is derived from an EMBL/GenBank/DDBJ whole genome shotgun (WGS) entry which is preliminary data.</text>
</comment>
<evidence type="ECO:0000313" key="2">
    <source>
        <dbReference type="Proteomes" id="UP001107558"/>
    </source>
</evidence>
<keyword evidence="2" id="KW-1185">Reference proteome</keyword>
<reference evidence="1" key="1">
    <citation type="submission" date="2021-03" db="EMBL/GenBank/DDBJ databases">
        <title>Chromosome level genome of the anhydrobiotic midge Polypedilum vanderplanki.</title>
        <authorList>
            <person name="Yoshida Y."/>
            <person name="Kikawada T."/>
            <person name="Gusev O."/>
        </authorList>
    </citation>
    <scope>NUCLEOTIDE SEQUENCE</scope>
    <source>
        <strain evidence="1">NIAS01</strain>
        <tissue evidence="1">Whole body or cell culture</tissue>
    </source>
</reference>
<proteinExistence type="predicted"/>
<accession>A0A9J6C7C2</accession>
<dbReference type="OrthoDB" id="8194217at2759"/>
<gene>
    <name evidence="1" type="ORF">PVAND_007281</name>
</gene>